<gene>
    <name evidence="9" type="ORF">I5803_00400</name>
</gene>
<keyword evidence="10" id="KW-1185">Reference proteome</keyword>
<dbReference type="PANTHER" id="PTHR30269:SF37">
    <property type="entry name" value="MEMBRANE TRANSPORTER PROTEIN"/>
    <property type="match status" value="1"/>
</dbReference>
<organism evidence="9 10">
    <name type="scientific">Caenimonas aquaedulcis</name>
    <dbReference type="NCBI Taxonomy" id="2793270"/>
    <lineage>
        <taxon>Bacteria</taxon>
        <taxon>Pseudomonadati</taxon>
        <taxon>Pseudomonadota</taxon>
        <taxon>Betaproteobacteria</taxon>
        <taxon>Burkholderiales</taxon>
        <taxon>Comamonadaceae</taxon>
        <taxon>Caenimonas</taxon>
    </lineage>
</organism>
<dbReference type="EMBL" id="JADWYS010000001">
    <property type="protein sequence ID" value="MBG9386469.1"/>
    <property type="molecule type" value="Genomic_DNA"/>
</dbReference>
<feature type="transmembrane region" description="Helical" evidence="8">
    <location>
        <begin position="165"/>
        <end position="183"/>
    </location>
</feature>
<keyword evidence="3" id="KW-0813">Transport</keyword>
<dbReference type="GO" id="GO:0005886">
    <property type="term" value="C:plasma membrane"/>
    <property type="evidence" value="ECO:0007669"/>
    <property type="project" value="UniProtKB-SubCell"/>
</dbReference>
<evidence type="ECO:0000256" key="1">
    <source>
        <dbReference type="ARBA" id="ARBA00004651"/>
    </source>
</evidence>
<evidence type="ECO:0000256" key="5">
    <source>
        <dbReference type="ARBA" id="ARBA00022692"/>
    </source>
</evidence>
<protein>
    <recommendedName>
        <fullName evidence="8">Probable membrane transporter protein</fullName>
    </recommendedName>
</protein>
<keyword evidence="4 8" id="KW-1003">Cell membrane</keyword>
<keyword evidence="6 8" id="KW-1133">Transmembrane helix</keyword>
<dbReference type="AlphaFoldDB" id="A0A931H0T1"/>
<evidence type="ECO:0000313" key="10">
    <source>
        <dbReference type="Proteomes" id="UP000651050"/>
    </source>
</evidence>
<evidence type="ECO:0000256" key="7">
    <source>
        <dbReference type="ARBA" id="ARBA00023136"/>
    </source>
</evidence>
<evidence type="ECO:0000256" key="3">
    <source>
        <dbReference type="ARBA" id="ARBA00022448"/>
    </source>
</evidence>
<comment type="subcellular location">
    <subcellularLocation>
        <location evidence="1 8">Cell membrane</location>
        <topology evidence="1 8">Multi-pass membrane protein</topology>
    </subcellularLocation>
</comment>
<dbReference type="Pfam" id="PF01925">
    <property type="entry name" value="TauE"/>
    <property type="match status" value="1"/>
</dbReference>
<dbReference type="InterPro" id="IPR052017">
    <property type="entry name" value="TSUP"/>
</dbReference>
<feature type="transmembrane region" description="Helical" evidence="8">
    <location>
        <begin position="190"/>
        <end position="213"/>
    </location>
</feature>
<comment type="caution">
    <text evidence="9">The sequence shown here is derived from an EMBL/GenBank/DDBJ whole genome shotgun (WGS) entry which is preliminary data.</text>
</comment>
<name>A0A931H0T1_9BURK</name>
<feature type="transmembrane region" description="Helical" evidence="8">
    <location>
        <begin position="69"/>
        <end position="88"/>
    </location>
</feature>
<proteinExistence type="inferred from homology"/>
<dbReference type="InterPro" id="IPR002781">
    <property type="entry name" value="TM_pro_TauE-like"/>
</dbReference>
<reference evidence="9" key="1">
    <citation type="submission" date="2020-11" db="EMBL/GenBank/DDBJ databases">
        <title>Bacterial whole genome sequence for Caenimonas sp. DR4.4.</title>
        <authorList>
            <person name="Le V."/>
            <person name="Ko S.-R."/>
            <person name="Ahn C.-Y."/>
            <person name="Oh H.-M."/>
        </authorList>
    </citation>
    <scope>NUCLEOTIDE SEQUENCE</scope>
    <source>
        <strain evidence="9">DR4.4</strain>
    </source>
</reference>
<sequence>MELILIVIAGAALAGFVQGLSGFGFSLTSMSLWAWTLEPQLAASLAVFGGLTGQVIAAVTVRRGFDAKLLAPFVLGGLCGLPLGLYLLPRLDVVLFKALLGLLLIVMCPAMFFSARLPRIRGGRAGDAVAGAAGGVMGGLGGFSGVVPTLWCTMGGLDRDTTRSVIQNFNLAMLAVSFASYVATGITTRAMLPLLAIVAPAMLVPSLLGARLYLGISEAAFRKVVLGLLTASGAAMLVSALPVLLARS</sequence>
<feature type="transmembrane region" description="Helical" evidence="8">
    <location>
        <begin position="225"/>
        <end position="246"/>
    </location>
</feature>
<evidence type="ECO:0000256" key="6">
    <source>
        <dbReference type="ARBA" id="ARBA00022989"/>
    </source>
</evidence>
<keyword evidence="5 8" id="KW-0812">Transmembrane</keyword>
<dbReference type="RefSeq" id="WP_196984454.1">
    <property type="nucleotide sequence ID" value="NZ_JADWYS010000001.1"/>
</dbReference>
<dbReference type="Proteomes" id="UP000651050">
    <property type="component" value="Unassembled WGS sequence"/>
</dbReference>
<evidence type="ECO:0000256" key="4">
    <source>
        <dbReference type="ARBA" id="ARBA00022475"/>
    </source>
</evidence>
<feature type="transmembrane region" description="Helical" evidence="8">
    <location>
        <begin position="125"/>
        <end position="145"/>
    </location>
</feature>
<feature type="transmembrane region" description="Helical" evidence="8">
    <location>
        <begin position="43"/>
        <end position="62"/>
    </location>
</feature>
<evidence type="ECO:0000313" key="9">
    <source>
        <dbReference type="EMBL" id="MBG9386469.1"/>
    </source>
</evidence>
<comment type="similarity">
    <text evidence="2 8">Belongs to the 4-toluene sulfonate uptake permease (TSUP) (TC 2.A.102) family.</text>
</comment>
<dbReference type="PANTHER" id="PTHR30269">
    <property type="entry name" value="TRANSMEMBRANE PROTEIN YFCA"/>
    <property type="match status" value="1"/>
</dbReference>
<feature type="transmembrane region" description="Helical" evidence="8">
    <location>
        <begin position="94"/>
        <end position="113"/>
    </location>
</feature>
<keyword evidence="7 8" id="KW-0472">Membrane</keyword>
<evidence type="ECO:0000256" key="8">
    <source>
        <dbReference type="RuleBase" id="RU363041"/>
    </source>
</evidence>
<evidence type="ECO:0000256" key="2">
    <source>
        <dbReference type="ARBA" id="ARBA00009142"/>
    </source>
</evidence>
<accession>A0A931H0T1</accession>